<dbReference type="AlphaFoldDB" id="A0A6M3LRW0"/>
<reference evidence="1" key="1">
    <citation type="submission" date="2020-03" db="EMBL/GenBank/DDBJ databases">
        <title>The deep terrestrial virosphere.</title>
        <authorList>
            <person name="Holmfeldt K."/>
            <person name="Nilsson E."/>
            <person name="Simone D."/>
            <person name="Lopez-Fernandez M."/>
            <person name="Wu X."/>
            <person name="de Brujin I."/>
            <person name="Lundin D."/>
            <person name="Andersson A."/>
            <person name="Bertilsson S."/>
            <person name="Dopson M."/>
        </authorList>
    </citation>
    <scope>NUCLEOTIDE SEQUENCE</scope>
    <source>
        <strain evidence="1">MM415B07124</strain>
    </source>
</reference>
<gene>
    <name evidence="1" type="ORF">MM415B07124_0008</name>
</gene>
<protein>
    <submittedName>
        <fullName evidence="1">Uncharacterized protein</fullName>
    </submittedName>
</protein>
<proteinExistence type="predicted"/>
<organism evidence="1">
    <name type="scientific">viral metagenome</name>
    <dbReference type="NCBI Taxonomy" id="1070528"/>
    <lineage>
        <taxon>unclassified sequences</taxon>
        <taxon>metagenomes</taxon>
        <taxon>organismal metagenomes</taxon>
    </lineage>
</organism>
<accession>A0A6M3LRW0</accession>
<evidence type="ECO:0000313" key="1">
    <source>
        <dbReference type="EMBL" id="QJA96899.1"/>
    </source>
</evidence>
<sequence>MHYILDGHKTKQCDDLLIWAKWFEKAERHVADDTIDGVRISTVFLGLDHQYGQGPPLLFETMVFGGPNDQDQLRYSSWDEAEKGHAEILEREKNLTTG</sequence>
<name>A0A6M3LRW0_9ZZZZ</name>
<dbReference type="EMBL" id="MT143444">
    <property type="protein sequence ID" value="QJA96899.1"/>
    <property type="molecule type" value="Genomic_DNA"/>
</dbReference>